<dbReference type="InterPro" id="IPR009075">
    <property type="entry name" value="AcylCo_DH/oxidase_C"/>
</dbReference>
<evidence type="ECO:0000259" key="6">
    <source>
        <dbReference type="Pfam" id="PF00441"/>
    </source>
</evidence>
<dbReference type="Pfam" id="PF02770">
    <property type="entry name" value="Acyl-CoA_dh_M"/>
    <property type="match status" value="1"/>
</dbReference>
<dbReference type="AlphaFoldDB" id="A0A6A6U486"/>
<evidence type="ECO:0000259" key="8">
    <source>
        <dbReference type="Pfam" id="PF18158"/>
    </source>
</evidence>
<feature type="compositionally biased region" description="Polar residues" evidence="5">
    <location>
        <begin position="7"/>
        <end position="21"/>
    </location>
</feature>
<feature type="region of interest" description="Disordered" evidence="5">
    <location>
        <begin position="1"/>
        <end position="21"/>
    </location>
</feature>
<accession>A0A6A6U486</accession>
<dbReference type="PANTHER" id="PTHR42707:SF2">
    <property type="entry name" value="ACD11 DEHYDROGENASE"/>
    <property type="match status" value="1"/>
</dbReference>
<keyword evidence="10" id="KW-1185">Reference proteome</keyword>
<dbReference type="Pfam" id="PF18158">
    <property type="entry name" value="AidB_N"/>
    <property type="match status" value="1"/>
</dbReference>
<dbReference type="GO" id="GO:0003995">
    <property type="term" value="F:acyl-CoA dehydrogenase activity"/>
    <property type="evidence" value="ECO:0007669"/>
    <property type="project" value="TreeGrafter"/>
</dbReference>
<dbReference type="Gene3D" id="2.40.110.20">
    <property type="match status" value="1"/>
</dbReference>
<comment type="similarity">
    <text evidence="1 4">Belongs to the acyl-CoA dehydrogenase family.</text>
</comment>
<keyword evidence="4" id="KW-0560">Oxidoreductase</keyword>
<evidence type="ECO:0000313" key="9">
    <source>
        <dbReference type="EMBL" id="KAF2666257.1"/>
    </source>
</evidence>
<dbReference type="PANTHER" id="PTHR42707">
    <property type="entry name" value="ACYL-COA DEHYDROGENASE"/>
    <property type="match status" value="1"/>
</dbReference>
<feature type="domain" description="Adaptive response protein AidB N-terminal" evidence="8">
    <location>
        <begin position="22"/>
        <end position="173"/>
    </location>
</feature>
<dbReference type="InterPro" id="IPR006091">
    <property type="entry name" value="Acyl-CoA_Oxase/DH_mid-dom"/>
</dbReference>
<feature type="domain" description="Acyl-CoA dehydrogenase/oxidase C-terminal" evidence="6">
    <location>
        <begin position="308"/>
        <end position="485"/>
    </location>
</feature>
<feature type="domain" description="Acyl-CoA oxidase/dehydrogenase middle" evidence="7">
    <location>
        <begin position="189"/>
        <end position="297"/>
    </location>
</feature>
<sequence length="617" mass="67714">MSPPNPSSGTTGFFQTPPTLPNQYNEDITLRRIATLYLSPTHLPSISADLTSFASYILTPAVLSHTHNAETHPPTLSTHSTFGHPRSVLTTSEGWRALSAIGHANGIVATAYDSPELAHSARVAQFLKYVLWTGSDALTTCPNAMQDGAARLLANQLKGEISEGQRKVWAEAYERLTSREVGRAWTAGQWMTERSGGSDVRGTETVARYVGNDVGGKDESGMPLGDWSVSGFKWFSSATDAQMAILLARTEKGISAFWAPTKRKAAGGETEMNGITIQRLKSKMGTKALPTAELVLEGTRAYLVGKEGEGTRVISTVLNITRVHTAMGALGFYARGLAISRAFARVRKLSDGRTLDNVPAHVRSLAKNTVSYVAAMHLGFFAVAVLGISEHPEQFDAMKAEERMVLVENAQEAVLLSRLITPVAKAICSERSIAGLKEAMDSLGGVGYMEEEPEFNIARLYRDCNVTSIWEGTSNVLAADVVRVVMGRQGRHVKRAFNSWVKTRTGSWGLEWAGMEELISAERDKLDSWWENMDAEELAYKGKDMLEMIAWIVSSIMMIEDAATDADVVRTEVARRYILRKEAELETLPGIWRRDFNMDQRIAFPSISESTKDVAKL</sequence>
<dbReference type="EMBL" id="MU004239">
    <property type="protein sequence ID" value="KAF2666257.1"/>
    <property type="molecule type" value="Genomic_DNA"/>
</dbReference>
<evidence type="ECO:0000256" key="1">
    <source>
        <dbReference type="ARBA" id="ARBA00009347"/>
    </source>
</evidence>
<gene>
    <name evidence="9" type="ORF">BT63DRAFT_442526</name>
</gene>
<protein>
    <submittedName>
        <fullName evidence="9">Acyl-CoA dehydrogenase/oxidase C-terminal</fullName>
    </submittedName>
</protein>
<dbReference type="OrthoDB" id="10251155at2759"/>
<dbReference type="Proteomes" id="UP000799302">
    <property type="component" value="Unassembled WGS sequence"/>
</dbReference>
<keyword evidence="2 4" id="KW-0285">Flavoprotein</keyword>
<dbReference type="SUPFAM" id="SSF56645">
    <property type="entry name" value="Acyl-CoA dehydrogenase NM domain-like"/>
    <property type="match status" value="1"/>
</dbReference>
<evidence type="ECO:0000256" key="4">
    <source>
        <dbReference type="RuleBase" id="RU362125"/>
    </source>
</evidence>
<dbReference type="SUPFAM" id="SSF47203">
    <property type="entry name" value="Acyl-CoA dehydrogenase C-terminal domain-like"/>
    <property type="match status" value="1"/>
</dbReference>
<dbReference type="InterPro" id="IPR009100">
    <property type="entry name" value="AcylCoA_DH/oxidase_NM_dom_sf"/>
</dbReference>
<dbReference type="Pfam" id="PF00441">
    <property type="entry name" value="Acyl-CoA_dh_1"/>
    <property type="match status" value="1"/>
</dbReference>
<proteinExistence type="inferred from homology"/>
<evidence type="ECO:0000256" key="3">
    <source>
        <dbReference type="ARBA" id="ARBA00022827"/>
    </source>
</evidence>
<comment type="cofactor">
    <cofactor evidence="4">
        <name>FAD</name>
        <dbReference type="ChEBI" id="CHEBI:57692"/>
    </cofactor>
</comment>
<keyword evidence="3 4" id="KW-0274">FAD</keyword>
<dbReference type="InterPro" id="IPR052904">
    <property type="entry name" value="Acyl-CoA_dehydrogenase-like"/>
</dbReference>
<organism evidence="9 10">
    <name type="scientific">Microthyrium microscopicum</name>
    <dbReference type="NCBI Taxonomy" id="703497"/>
    <lineage>
        <taxon>Eukaryota</taxon>
        <taxon>Fungi</taxon>
        <taxon>Dikarya</taxon>
        <taxon>Ascomycota</taxon>
        <taxon>Pezizomycotina</taxon>
        <taxon>Dothideomycetes</taxon>
        <taxon>Dothideomycetes incertae sedis</taxon>
        <taxon>Microthyriales</taxon>
        <taxon>Microthyriaceae</taxon>
        <taxon>Microthyrium</taxon>
    </lineage>
</organism>
<reference evidence="9" key="1">
    <citation type="journal article" date="2020" name="Stud. Mycol.">
        <title>101 Dothideomycetes genomes: a test case for predicting lifestyles and emergence of pathogens.</title>
        <authorList>
            <person name="Haridas S."/>
            <person name="Albert R."/>
            <person name="Binder M."/>
            <person name="Bloem J."/>
            <person name="Labutti K."/>
            <person name="Salamov A."/>
            <person name="Andreopoulos B."/>
            <person name="Baker S."/>
            <person name="Barry K."/>
            <person name="Bills G."/>
            <person name="Bluhm B."/>
            <person name="Cannon C."/>
            <person name="Castanera R."/>
            <person name="Culley D."/>
            <person name="Daum C."/>
            <person name="Ezra D."/>
            <person name="Gonzalez J."/>
            <person name="Henrissat B."/>
            <person name="Kuo A."/>
            <person name="Liang C."/>
            <person name="Lipzen A."/>
            <person name="Lutzoni F."/>
            <person name="Magnuson J."/>
            <person name="Mondo S."/>
            <person name="Nolan M."/>
            <person name="Ohm R."/>
            <person name="Pangilinan J."/>
            <person name="Park H.-J."/>
            <person name="Ramirez L."/>
            <person name="Alfaro M."/>
            <person name="Sun H."/>
            <person name="Tritt A."/>
            <person name="Yoshinaga Y."/>
            <person name="Zwiers L.-H."/>
            <person name="Turgeon B."/>
            <person name="Goodwin S."/>
            <person name="Spatafora J."/>
            <person name="Crous P."/>
            <person name="Grigoriev I."/>
        </authorList>
    </citation>
    <scope>NUCLEOTIDE SEQUENCE</scope>
    <source>
        <strain evidence="9">CBS 115976</strain>
    </source>
</reference>
<dbReference type="InterPro" id="IPR036250">
    <property type="entry name" value="AcylCo_DH-like_C"/>
</dbReference>
<evidence type="ECO:0000259" key="7">
    <source>
        <dbReference type="Pfam" id="PF02770"/>
    </source>
</evidence>
<evidence type="ECO:0000313" key="10">
    <source>
        <dbReference type="Proteomes" id="UP000799302"/>
    </source>
</evidence>
<evidence type="ECO:0000256" key="5">
    <source>
        <dbReference type="SAM" id="MobiDB-lite"/>
    </source>
</evidence>
<dbReference type="Gene3D" id="1.20.140.10">
    <property type="entry name" value="Butyryl-CoA Dehydrogenase, subunit A, domain 3"/>
    <property type="match status" value="1"/>
</dbReference>
<dbReference type="InterPro" id="IPR041504">
    <property type="entry name" value="AidB_N"/>
</dbReference>
<name>A0A6A6U486_9PEZI</name>
<evidence type="ECO:0000256" key="2">
    <source>
        <dbReference type="ARBA" id="ARBA00022630"/>
    </source>
</evidence>